<accession>A0A838BU27</accession>
<protein>
    <submittedName>
        <fullName evidence="1">Uncharacterized protein</fullName>
    </submittedName>
</protein>
<comment type="caution">
    <text evidence="1">The sequence shown here is derived from an EMBL/GenBank/DDBJ whole genome shotgun (WGS) entry which is preliminary data.</text>
</comment>
<dbReference type="RefSeq" id="WP_181054953.1">
    <property type="nucleotide sequence ID" value="NZ_JACDXJ010000004.1"/>
</dbReference>
<evidence type="ECO:0000313" key="2">
    <source>
        <dbReference type="Proteomes" id="UP000572984"/>
    </source>
</evidence>
<proteinExistence type="predicted"/>
<evidence type="ECO:0000313" key="1">
    <source>
        <dbReference type="EMBL" id="MBA1159364.1"/>
    </source>
</evidence>
<gene>
    <name evidence="1" type="ORF">H0S73_25130</name>
</gene>
<reference evidence="1 2" key="1">
    <citation type="submission" date="2020-07" db="EMBL/GenBank/DDBJ databases">
        <title>Draft genome and description of Microvirga mediterraneensis Marseille-Q2068 sp. nov.</title>
        <authorList>
            <person name="Boxberger M."/>
        </authorList>
    </citation>
    <scope>NUCLEOTIDE SEQUENCE [LARGE SCALE GENOMIC DNA]</scope>
    <source>
        <strain evidence="1 2">Marseille-Q2068</strain>
    </source>
</reference>
<dbReference type="AlphaFoldDB" id="A0A838BU27"/>
<keyword evidence="2" id="KW-1185">Reference proteome</keyword>
<name>A0A838BU27_9HYPH</name>
<sequence length="63" mass="7246">MIHNDLCRAVRDVQFTQPFQKLPLYQSRLFWRWVGRLGFADRAGMAIATQPALAVFALRVLIA</sequence>
<organism evidence="1 2">
    <name type="scientific">Microvirga mediterraneensis</name>
    <dbReference type="NCBI Taxonomy" id="2754695"/>
    <lineage>
        <taxon>Bacteria</taxon>
        <taxon>Pseudomonadati</taxon>
        <taxon>Pseudomonadota</taxon>
        <taxon>Alphaproteobacteria</taxon>
        <taxon>Hyphomicrobiales</taxon>
        <taxon>Methylobacteriaceae</taxon>
        <taxon>Microvirga</taxon>
    </lineage>
</organism>
<dbReference type="Proteomes" id="UP000572984">
    <property type="component" value="Unassembled WGS sequence"/>
</dbReference>
<dbReference type="EMBL" id="JACDXJ010000004">
    <property type="protein sequence ID" value="MBA1159364.1"/>
    <property type="molecule type" value="Genomic_DNA"/>
</dbReference>